<sequence>MSWMISGPTKQCSIIFEKRKLGDICFDIRLHVPSVPLRSFEEPATYPRGISKTSRTCVCYEDEMQTDVQSEEPSFRPHTHEETLTVEPREDVMPKGSGPQRTDALETHALVFLTF</sequence>
<dbReference type="AlphaFoldDB" id="A0A5S6Q424"/>
<dbReference type="WBParaSite" id="TMUE_0000001702.1">
    <property type="protein sequence ID" value="TMUE_0000001702.1"/>
    <property type="gene ID" value="WBGene00297583"/>
</dbReference>
<dbReference type="Proteomes" id="UP000046395">
    <property type="component" value="Unassembled WGS sequence"/>
</dbReference>
<keyword evidence="2" id="KW-1185">Reference proteome</keyword>
<proteinExistence type="predicted"/>
<evidence type="ECO:0000313" key="3">
    <source>
        <dbReference type="WBParaSite" id="TMUE_0000001702.1"/>
    </source>
</evidence>
<name>A0A5S6Q424_TRIMR</name>
<reference evidence="3" key="1">
    <citation type="submission" date="2019-12" db="UniProtKB">
        <authorList>
            <consortium name="WormBaseParasite"/>
        </authorList>
    </citation>
    <scope>IDENTIFICATION</scope>
</reference>
<evidence type="ECO:0000313" key="2">
    <source>
        <dbReference type="Proteomes" id="UP000046395"/>
    </source>
</evidence>
<accession>A0A5S6Q424</accession>
<evidence type="ECO:0000256" key="1">
    <source>
        <dbReference type="SAM" id="MobiDB-lite"/>
    </source>
</evidence>
<organism evidence="2 3">
    <name type="scientific">Trichuris muris</name>
    <name type="common">Mouse whipworm</name>
    <dbReference type="NCBI Taxonomy" id="70415"/>
    <lineage>
        <taxon>Eukaryota</taxon>
        <taxon>Metazoa</taxon>
        <taxon>Ecdysozoa</taxon>
        <taxon>Nematoda</taxon>
        <taxon>Enoplea</taxon>
        <taxon>Dorylaimia</taxon>
        <taxon>Trichinellida</taxon>
        <taxon>Trichuridae</taxon>
        <taxon>Trichuris</taxon>
    </lineage>
</organism>
<protein>
    <submittedName>
        <fullName evidence="3">Uncharacterized protein</fullName>
    </submittedName>
</protein>
<feature type="region of interest" description="Disordered" evidence="1">
    <location>
        <begin position="68"/>
        <end position="101"/>
    </location>
</feature>
<feature type="compositionally biased region" description="Basic and acidic residues" evidence="1">
    <location>
        <begin position="73"/>
        <end position="93"/>
    </location>
</feature>